<protein>
    <recommendedName>
        <fullName evidence="4">O-antigen ligase domain-containing protein</fullName>
    </recommendedName>
</protein>
<evidence type="ECO:0000313" key="3">
    <source>
        <dbReference type="Proteomes" id="UP000246077"/>
    </source>
</evidence>
<proteinExistence type="predicted"/>
<accession>A0A317E5B6</accession>
<dbReference type="RefSeq" id="WP_109920189.1">
    <property type="nucleotide sequence ID" value="NZ_QGLF01000002.1"/>
</dbReference>
<feature type="transmembrane region" description="Helical" evidence="1">
    <location>
        <begin position="300"/>
        <end position="318"/>
    </location>
</feature>
<gene>
    <name evidence="2" type="ORF">DKG75_05925</name>
</gene>
<dbReference type="AlphaFoldDB" id="A0A317E5B6"/>
<dbReference type="EMBL" id="QGLF01000002">
    <property type="protein sequence ID" value="PWR21544.1"/>
    <property type="molecule type" value="Genomic_DNA"/>
</dbReference>
<evidence type="ECO:0000313" key="2">
    <source>
        <dbReference type="EMBL" id="PWR21544.1"/>
    </source>
</evidence>
<dbReference type="Proteomes" id="UP000246077">
    <property type="component" value="Unassembled WGS sequence"/>
</dbReference>
<comment type="caution">
    <text evidence="2">The sequence shown here is derived from an EMBL/GenBank/DDBJ whole genome shotgun (WGS) entry which is preliminary data.</text>
</comment>
<keyword evidence="3" id="KW-1185">Reference proteome</keyword>
<keyword evidence="1" id="KW-0812">Transmembrane</keyword>
<sequence>MEPTLVGVLVIALGFFAIFGDAYRTVTIAMLLTLLGSSAAVNLPALGGASVLAAPLFTGFVVLRLLLQRHRRFGLLSALAPSSPGFWLLLAIAYGIFAAFIIAPLFYGDIWVYPISRDSQSASLFSIQQLEFSSGNITQTVYAVGQVLLFAGVSTTVANASLRSRGKILDTLVLLGFFHVLTSLLDLATFHTGTSFLLDWLRSANYITWQASTVAGLKRISGLFPEASMYSIYSMAISGILMSLYLHGYRLRITRPLFISTICLLLISTSSTAYISIVVALFLVIFAGIYKFLARQETTFLRLVFGIMLTLSFTYLTIDAFAPKVLDQVAMVIDEMLLSKMDSDSGASRSRLNSSAFSNFLDTMGLGIGIGSVRTSSFVFTLLSNLGLLGTLAYALFIRGIVVAPQGQTEANVILMRACRFGMLGMLIGASVSLHVFELGSLFYILAALSLPQQSERGLNRTAGNWTPAERRRHMAQARDLRALAHRQPVEGKR</sequence>
<keyword evidence="1" id="KW-0472">Membrane</keyword>
<feature type="transmembrane region" description="Helical" evidence="1">
    <location>
        <begin position="274"/>
        <end position="293"/>
    </location>
</feature>
<feature type="transmembrane region" description="Helical" evidence="1">
    <location>
        <begin position="140"/>
        <end position="160"/>
    </location>
</feature>
<feature type="transmembrane region" description="Helical" evidence="1">
    <location>
        <begin position="86"/>
        <end position="107"/>
    </location>
</feature>
<evidence type="ECO:0008006" key="4">
    <source>
        <dbReference type="Google" id="ProtNLM"/>
    </source>
</evidence>
<feature type="transmembrane region" description="Helical" evidence="1">
    <location>
        <begin position="253"/>
        <end position="268"/>
    </location>
</feature>
<feature type="transmembrane region" description="Helical" evidence="1">
    <location>
        <begin position="44"/>
        <end position="66"/>
    </location>
</feature>
<evidence type="ECO:0000256" key="1">
    <source>
        <dbReference type="SAM" id="Phobius"/>
    </source>
</evidence>
<organism evidence="2 3">
    <name type="scientific">Zavarzinia compransoris</name>
    <dbReference type="NCBI Taxonomy" id="1264899"/>
    <lineage>
        <taxon>Bacteria</taxon>
        <taxon>Pseudomonadati</taxon>
        <taxon>Pseudomonadota</taxon>
        <taxon>Alphaproteobacteria</taxon>
        <taxon>Rhodospirillales</taxon>
        <taxon>Zavarziniaceae</taxon>
        <taxon>Zavarzinia</taxon>
    </lineage>
</organism>
<feature type="transmembrane region" description="Helical" evidence="1">
    <location>
        <begin position="378"/>
        <end position="402"/>
    </location>
</feature>
<feature type="transmembrane region" description="Helical" evidence="1">
    <location>
        <begin position="172"/>
        <end position="191"/>
    </location>
</feature>
<dbReference type="OrthoDB" id="7280692at2"/>
<reference evidence="3" key="1">
    <citation type="submission" date="2018-05" db="EMBL/GenBank/DDBJ databases">
        <title>Zavarzinia sp. HR-AS.</title>
        <authorList>
            <person name="Lee Y."/>
            <person name="Jeon C.O."/>
        </authorList>
    </citation>
    <scope>NUCLEOTIDE SEQUENCE [LARGE SCALE GENOMIC DNA]</scope>
    <source>
        <strain evidence="3">DSM 1231</strain>
    </source>
</reference>
<keyword evidence="1" id="KW-1133">Transmembrane helix</keyword>
<feature type="transmembrane region" description="Helical" evidence="1">
    <location>
        <begin position="423"/>
        <end position="447"/>
    </location>
</feature>
<feature type="transmembrane region" description="Helical" evidence="1">
    <location>
        <begin position="227"/>
        <end position="246"/>
    </location>
</feature>
<name>A0A317E5B6_9PROT</name>